<comment type="caution">
    <text evidence="1">The sequence shown here is derived from an EMBL/GenBank/DDBJ whole genome shotgun (WGS) entry which is preliminary data.</text>
</comment>
<proteinExistence type="predicted"/>
<evidence type="ECO:0000313" key="2">
    <source>
        <dbReference type="Proteomes" id="UP001243375"/>
    </source>
</evidence>
<dbReference type="EMBL" id="JASBWU010000015">
    <property type="protein sequence ID" value="KAJ9115975.1"/>
    <property type="molecule type" value="Genomic_DNA"/>
</dbReference>
<organism evidence="1 2">
    <name type="scientific">Naganishia vaughanmartiniae</name>
    <dbReference type="NCBI Taxonomy" id="1424756"/>
    <lineage>
        <taxon>Eukaryota</taxon>
        <taxon>Fungi</taxon>
        <taxon>Dikarya</taxon>
        <taxon>Basidiomycota</taxon>
        <taxon>Agaricomycotina</taxon>
        <taxon>Tremellomycetes</taxon>
        <taxon>Filobasidiales</taxon>
        <taxon>Filobasidiaceae</taxon>
        <taxon>Naganishia</taxon>
    </lineage>
</organism>
<reference evidence="1" key="1">
    <citation type="submission" date="2023-04" db="EMBL/GenBank/DDBJ databases">
        <title>Draft Genome sequencing of Naganishia species isolated from polar environments using Oxford Nanopore Technology.</title>
        <authorList>
            <person name="Leo P."/>
            <person name="Venkateswaran K."/>
        </authorList>
    </citation>
    <scope>NUCLEOTIDE SEQUENCE</scope>
    <source>
        <strain evidence="1">MNA-CCFEE 5425</strain>
    </source>
</reference>
<evidence type="ECO:0000313" key="1">
    <source>
        <dbReference type="EMBL" id="KAJ9115975.1"/>
    </source>
</evidence>
<name>A0ACC2WW37_9TREE</name>
<sequence>MPSGALSGSTHPKLVASSSYRSTLAAWRNAAPSSSSSRKLTQSDSLSSNASQSIRHSQPVGTVSAQPAPPKLCTQPPTSSPSKRQSMTYTSQTDISTQEDKRMPATLAAVLSEQKSSDVDMDIDSSLPGDVQPAPAKCEKDATPKRPLRGPKVVLAVEILRPVRRSSRTPARSPVPSPALLKTPAKSPGLRASPRTRGDSLARTPIKSAARTHAKTSATIPSDLDCITPASSVLSDVSSHSPLRVSQNAPVIPEIDEQLDRLQDLCKDVIVTYSDGPDIQPLADNMPGSATPKQAPTSMSSISRALATRDTLITPRSQKSADQFSDSSPRLSVPSSLPQNSHRDPFFAPSPSKRASMMRTWSGKPMPNSVHVMRHQNVLVNAAGKRKVPGTPIAEEPKAIESPFKRQHLSSPEKPKVANLEAPNPATPKPRARPKPIFATSSPRNLQINAGPPLPVSPARSIMTNHGSAPTTPFNAGSGIFTYPNTAQGSPMQEYDTDKSYVSSSVIEEKMTMLIPYQRPEPTALSQEHFKMDVVNDHTPDVPELDPLQDVVMEDGVDESGDDVCLSRWLFMLSGADYSCSLQLMAIFGDFEWSNDAPQPVPGATSVTPLSDVPATTSIEDTDETLIDQVLQGSPSINLSTDDASRTITSPNSDSDAATDSKRAANVSKGGVGNQKALDMFAQLQAKHEQEEEEKRKRDEEVRKKMLKDDSDDDDDDDSNDNLTSLLE</sequence>
<dbReference type="Proteomes" id="UP001243375">
    <property type="component" value="Unassembled WGS sequence"/>
</dbReference>
<keyword evidence="2" id="KW-1185">Reference proteome</keyword>
<accession>A0ACC2WW37</accession>
<gene>
    <name evidence="1" type="ORF">QFC22_005118</name>
</gene>
<protein>
    <submittedName>
        <fullName evidence="1">Uncharacterized protein</fullName>
    </submittedName>
</protein>